<dbReference type="Pfam" id="PF13202">
    <property type="entry name" value="EF-hand_5"/>
    <property type="match status" value="2"/>
</dbReference>
<evidence type="ECO:0000256" key="1">
    <source>
        <dbReference type="SAM" id="SignalP"/>
    </source>
</evidence>
<dbReference type="InterPro" id="IPR002048">
    <property type="entry name" value="EF_hand_dom"/>
</dbReference>
<sequence length="82" mass="8452">MTFTRFTLAAATAALVGSAAWATTEAADANGDGMLTLEEVQAVHAEIDADAFAEMDTNADGMLDADEITAARDEGLMPSQEG</sequence>
<name>A0ABV7TQ21_9RHOB</name>
<keyword evidence="4" id="KW-1185">Reference proteome</keyword>
<organism evidence="3 4">
    <name type="scientific">Lutimaribacter marinistellae</name>
    <dbReference type="NCBI Taxonomy" id="1820329"/>
    <lineage>
        <taxon>Bacteria</taxon>
        <taxon>Pseudomonadati</taxon>
        <taxon>Pseudomonadota</taxon>
        <taxon>Alphaproteobacteria</taxon>
        <taxon>Rhodobacterales</taxon>
        <taxon>Roseobacteraceae</taxon>
        <taxon>Lutimaribacter</taxon>
    </lineage>
</organism>
<gene>
    <name evidence="3" type="ORF">ACFORG_22910</name>
</gene>
<evidence type="ECO:0000259" key="2">
    <source>
        <dbReference type="Pfam" id="PF13202"/>
    </source>
</evidence>
<protein>
    <recommendedName>
        <fullName evidence="2">EF-hand domain-containing protein</fullName>
    </recommendedName>
</protein>
<accession>A0ABV7TQ21</accession>
<feature type="domain" description="EF-hand" evidence="2">
    <location>
        <begin position="50"/>
        <end position="68"/>
    </location>
</feature>
<dbReference type="RefSeq" id="WP_386737915.1">
    <property type="nucleotide sequence ID" value="NZ_JBHRXI010000049.1"/>
</dbReference>
<dbReference type="Gene3D" id="1.10.238.10">
    <property type="entry name" value="EF-hand"/>
    <property type="match status" value="1"/>
</dbReference>
<feature type="signal peptide" evidence="1">
    <location>
        <begin position="1"/>
        <end position="22"/>
    </location>
</feature>
<reference evidence="4" key="1">
    <citation type="journal article" date="2019" name="Int. J. Syst. Evol. Microbiol.">
        <title>The Global Catalogue of Microorganisms (GCM) 10K type strain sequencing project: providing services to taxonomists for standard genome sequencing and annotation.</title>
        <authorList>
            <consortium name="The Broad Institute Genomics Platform"/>
            <consortium name="The Broad Institute Genome Sequencing Center for Infectious Disease"/>
            <person name="Wu L."/>
            <person name="Ma J."/>
        </authorList>
    </citation>
    <scope>NUCLEOTIDE SEQUENCE [LARGE SCALE GENOMIC DNA]</scope>
    <source>
        <strain evidence="4">KCTC 42911</strain>
    </source>
</reference>
<keyword evidence="1" id="KW-0732">Signal</keyword>
<dbReference type="Proteomes" id="UP001595629">
    <property type="component" value="Unassembled WGS sequence"/>
</dbReference>
<feature type="chain" id="PRO_5047145610" description="EF-hand domain-containing protein" evidence="1">
    <location>
        <begin position="23"/>
        <end position="82"/>
    </location>
</feature>
<dbReference type="InterPro" id="IPR011992">
    <property type="entry name" value="EF-hand-dom_pair"/>
</dbReference>
<dbReference type="SUPFAM" id="SSF47473">
    <property type="entry name" value="EF-hand"/>
    <property type="match status" value="1"/>
</dbReference>
<feature type="domain" description="EF-hand" evidence="2">
    <location>
        <begin position="26"/>
        <end position="43"/>
    </location>
</feature>
<dbReference type="PROSITE" id="PS00018">
    <property type="entry name" value="EF_HAND_1"/>
    <property type="match status" value="1"/>
</dbReference>
<evidence type="ECO:0000313" key="3">
    <source>
        <dbReference type="EMBL" id="MFC3616603.1"/>
    </source>
</evidence>
<comment type="caution">
    <text evidence="3">The sequence shown here is derived from an EMBL/GenBank/DDBJ whole genome shotgun (WGS) entry which is preliminary data.</text>
</comment>
<dbReference type="InterPro" id="IPR018247">
    <property type="entry name" value="EF_Hand_1_Ca_BS"/>
</dbReference>
<proteinExistence type="predicted"/>
<evidence type="ECO:0000313" key="4">
    <source>
        <dbReference type="Proteomes" id="UP001595629"/>
    </source>
</evidence>
<dbReference type="EMBL" id="JBHRXI010000049">
    <property type="protein sequence ID" value="MFC3616603.1"/>
    <property type="molecule type" value="Genomic_DNA"/>
</dbReference>